<dbReference type="RefSeq" id="WP_091347547.1">
    <property type="nucleotide sequence ID" value="NZ_FMAQ01000003.1"/>
</dbReference>
<dbReference type="PANTHER" id="PTHR38769:SF1">
    <property type="entry name" value="UPF0381 PROTEIN YFCZ-RELATED"/>
    <property type="match status" value="1"/>
</dbReference>
<dbReference type="OrthoDB" id="6198608at2"/>
<comment type="similarity">
    <text evidence="1">Belongs to the UPF0381 family.</text>
</comment>
<accession>A0A1C4AWE9</accession>
<dbReference type="InterPro" id="IPR005272">
    <property type="entry name" value="DUF406"/>
</dbReference>
<evidence type="ECO:0008006" key="4">
    <source>
        <dbReference type="Google" id="ProtNLM"/>
    </source>
</evidence>
<proteinExistence type="inferred from homology"/>
<keyword evidence="3" id="KW-1185">Reference proteome</keyword>
<dbReference type="InterPro" id="IPR035571">
    <property type="entry name" value="UPF0234-like_C"/>
</dbReference>
<protein>
    <recommendedName>
        <fullName evidence="4">DUF406 family protein</fullName>
    </recommendedName>
</protein>
<evidence type="ECO:0000313" key="3">
    <source>
        <dbReference type="Proteomes" id="UP000199670"/>
    </source>
</evidence>
<dbReference type="EMBL" id="FMAQ01000003">
    <property type="protein sequence ID" value="SCB98866.1"/>
    <property type="molecule type" value="Genomic_DNA"/>
</dbReference>
<dbReference type="Proteomes" id="UP000199670">
    <property type="component" value="Unassembled WGS sequence"/>
</dbReference>
<dbReference type="Pfam" id="PF04175">
    <property type="entry name" value="DUF406"/>
    <property type="match status" value="1"/>
</dbReference>
<dbReference type="Gene3D" id="3.30.70.860">
    <property type="match status" value="1"/>
</dbReference>
<name>A0A1C4AWE9_9GAMM</name>
<gene>
    <name evidence="2" type="ORF">GA0061081_103162</name>
</gene>
<reference evidence="3" key="1">
    <citation type="submission" date="2016-08" db="EMBL/GenBank/DDBJ databases">
        <authorList>
            <person name="Varghese N."/>
            <person name="Submissions Spin"/>
        </authorList>
    </citation>
    <scope>NUCLEOTIDE SEQUENCE [LARGE SCALE GENOMIC DNA]</scope>
    <source>
        <strain evidence="3">R-53248</strain>
    </source>
</reference>
<organism evidence="2 3">
    <name type="scientific">Gilliamella bombicola</name>
    <dbReference type="NCBI Taxonomy" id="1798182"/>
    <lineage>
        <taxon>Bacteria</taxon>
        <taxon>Pseudomonadati</taxon>
        <taxon>Pseudomonadota</taxon>
        <taxon>Gammaproteobacteria</taxon>
        <taxon>Orbales</taxon>
        <taxon>Orbaceae</taxon>
        <taxon>Gilliamella</taxon>
    </lineage>
</organism>
<dbReference type="AlphaFoldDB" id="A0A1C4AWE9"/>
<dbReference type="GO" id="GO:0005829">
    <property type="term" value="C:cytosol"/>
    <property type="evidence" value="ECO:0007669"/>
    <property type="project" value="TreeGrafter"/>
</dbReference>
<evidence type="ECO:0000256" key="1">
    <source>
        <dbReference type="ARBA" id="ARBA00006201"/>
    </source>
</evidence>
<sequence length="98" mass="10765">MTDSLNKCKANETAACCCVDVGTIIDNEDCSAEYEHIFVTESEAQAKLVLLTQAAEDVATEPCEITSRIEKVNNGFKLTANFTFCCGAECMIFQLKLR</sequence>
<dbReference type="NCBIfam" id="TIGR00743">
    <property type="entry name" value="DUF406 family protein"/>
    <property type="match status" value="1"/>
</dbReference>
<dbReference type="PANTHER" id="PTHR38769">
    <property type="entry name" value="UPF0381 PROTEIN YFCZ-RELATED"/>
    <property type="match status" value="1"/>
</dbReference>
<dbReference type="STRING" id="1798182.GA0061081_103162"/>
<evidence type="ECO:0000313" key="2">
    <source>
        <dbReference type="EMBL" id="SCB98866.1"/>
    </source>
</evidence>